<organism evidence="2 3">
    <name type="scientific">Rhizophagus irregularis</name>
    <dbReference type="NCBI Taxonomy" id="588596"/>
    <lineage>
        <taxon>Eukaryota</taxon>
        <taxon>Fungi</taxon>
        <taxon>Fungi incertae sedis</taxon>
        <taxon>Mucoromycota</taxon>
        <taxon>Glomeromycotina</taxon>
        <taxon>Glomeromycetes</taxon>
        <taxon>Glomerales</taxon>
        <taxon>Glomeraceae</taxon>
        <taxon>Rhizophagus</taxon>
    </lineage>
</organism>
<reference evidence="2 3" key="2">
    <citation type="submission" date="2017-10" db="EMBL/GenBank/DDBJ databases">
        <title>Genome analyses suggest a sexual origin of heterokaryosis in a supposedly ancient asexual fungus.</title>
        <authorList>
            <person name="Corradi N."/>
            <person name="Sedzielewska K."/>
            <person name="Noel J."/>
            <person name="Charron P."/>
            <person name="Farinelli L."/>
            <person name="Marton T."/>
            <person name="Kruger M."/>
            <person name="Pelin A."/>
            <person name="Brachmann A."/>
            <person name="Corradi N."/>
        </authorList>
    </citation>
    <scope>NUCLEOTIDE SEQUENCE [LARGE SCALE GENOMIC DNA]</scope>
    <source>
        <strain evidence="2 3">A1</strain>
    </source>
</reference>
<dbReference type="VEuPathDB" id="FungiDB:FUN_008625"/>
<evidence type="ECO:0000256" key="1">
    <source>
        <dbReference type="SAM" id="Phobius"/>
    </source>
</evidence>
<dbReference type="VEuPathDB" id="FungiDB:RhiirA1_539896"/>
<protein>
    <submittedName>
        <fullName evidence="2">Uncharacterized protein</fullName>
    </submittedName>
</protein>
<gene>
    <name evidence="2" type="ORF">RhiirA1_539896</name>
</gene>
<name>A0A2N0RAQ0_9GLOM</name>
<dbReference type="EMBL" id="LLXH01001159">
    <property type="protein sequence ID" value="PKC60356.1"/>
    <property type="molecule type" value="Genomic_DNA"/>
</dbReference>
<keyword evidence="1" id="KW-0812">Transmembrane</keyword>
<dbReference type="VEuPathDB" id="FungiDB:RhiirFUN_016570"/>
<keyword evidence="1" id="KW-1133">Transmembrane helix</keyword>
<proteinExistence type="predicted"/>
<dbReference type="SMR" id="A0A2N0RAQ0"/>
<dbReference type="AlphaFoldDB" id="A0A2N0RAQ0"/>
<reference evidence="2 3" key="1">
    <citation type="submission" date="2017-10" db="EMBL/GenBank/DDBJ databases">
        <title>Extensive intraspecific genome diversity in a model arbuscular mycorrhizal fungus.</title>
        <authorList>
            <person name="Chen E.C.H."/>
            <person name="Morin E."/>
            <person name="Baudet D."/>
            <person name="Noel J."/>
            <person name="Ndikumana S."/>
            <person name="Charron P."/>
            <person name="St-Onge C."/>
            <person name="Giorgi J."/>
            <person name="Grigoriev I.V."/>
            <person name="Roux C."/>
            <person name="Martin F.M."/>
            <person name="Corradi N."/>
        </authorList>
    </citation>
    <scope>NUCLEOTIDE SEQUENCE [LARGE SCALE GENOMIC DNA]</scope>
    <source>
        <strain evidence="2 3">A1</strain>
    </source>
</reference>
<sequence length="234" mass="26165">MIFKRNNQFNYVDSMKVTIIFILFLVIANSIEAQHMVGISQLKGQSSWYICSAKNTDFIAYNLTVLPNNIDSTPNFGNFAPGWPLQINGPPGVIVITTNSTEMMDYLNPDGIVAWYYANFSCIDEPVTSCIKTTDNRLSNNTVQCLGVTNPNSKTVTCQIDVNFNVPTGTADIINNSTNSDNSNTINSNSIATINIPIISLTYFIIILWTFIFIYIEAKKEIEKEKKKGIINEF</sequence>
<dbReference type="Proteomes" id="UP000232688">
    <property type="component" value="Unassembled WGS sequence"/>
</dbReference>
<evidence type="ECO:0000313" key="3">
    <source>
        <dbReference type="Proteomes" id="UP000232688"/>
    </source>
</evidence>
<feature type="transmembrane region" description="Helical" evidence="1">
    <location>
        <begin position="194"/>
        <end position="216"/>
    </location>
</feature>
<keyword evidence="1" id="KW-0472">Membrane</keyword>
<evidence type="ECO:0000313" key="2">
    <source>
        <dbReference type="EMBL" id="PKC60356.1"/>
    </source>
</evidence>
<accession>A0A2N0RAQ0</accession>
<comment type="caution">
    <text evidence="2">The sequence shown here is derived from an EMBL/GenBank/DDBJ whole genome shotgun (WGS) entry which is preliminary data.</text>
</comment>